<dbReference type="Pfam" id="PF26078">
    <property type="entry name" value="Baseplate_J_M"/>
    <property type="match status" value="1"/>
</dbReference>
<dbReference type="RefSeq" id="WP_008470610.1">
    <property type="nucleotide sequence ID" value="NZ_AYZP01000002.1"/>
</dbReference>
<gene>
    <name evidence="4" type="ORF">BN55_00085</name>
</gene>
<comment type="caution">
    <text evidence="4">The sequence shown here is derived from an EMBL/GenBank/DDBJ whole genome shotgun (WGS) entry which is preliminary data.</text>
</comment>
<dbReference type="InterPro" id="IPR058531">
    <property type="entry name" value="Baseplate_J_M"/>
</dbReference>
<dbReference type="OrthoDB" id="2554267at2"/>
<dbReference type="InterPro" id="IPR052399">
    <property type="entry name" value="Phage_Baseplate_Assmbl_Protein"/>
</dbReference>
<evidence type="ECO:0000313" key="4">
    <source>
        <dbReference type="EMBL" id="CCI81738.1"/>
    </source>
</evidence>
<sequence length="383" mass="42106">MSPNELVEEFQSRDYQYFLNKMLDAVPENIDKREGSIIYDALAPAAMVIGQQSLSMANIIKETYIKTAEGEFLDYRAAEHGTERYPATHTEAKAKVLDDNQEPLKNVKVGDRFASIGDSPIFYTVVSINNDYTVQLQAEVAGSSANAYIGQVIPVTPNDALSWAEIIEITAPARDTETDDHLRNRLLSSSSWIAYGGNIADYLDMLSKISEVGAGQVYPTWDGAGTVKLVILDNKLMPASSTLVKQVKDKIDPEDKEAQGYGLAPIDHRVTVVAPDRLKIDIAITVKLDDNKAPNVVRANIKGAIEGYFEMLRGQWNKTDSKTGRGYSMVIYRSKILSQVMLVEGVINAQLPQLNGGSNDVTLAFNNQTSQLPVLGDVTINEQ</sequence>
<dbReference type="EMBL" id="CAKE01000009">
    <property type="protein sequence ID" value="CCI81738.1"/>
    <property type="molecule type" value="Genomic_DNA"/>
</dbReference>
<comment type="similarity">
    <text evidence="1">Belongs to the Mu gp47/PBSX XkdT family.</text>
</comment>
<feature type="domain" description="Baseplate J-like central" evidence="2">
    <location>
        <begin position="194"/>
        <end position="274"/>
    </location>
</feature>
<accession>I7IVN2</accession>
<evidence type="ECO:0000259" key="3">
    <source>
        <dbReference type="Pfam" id="PF26079"/>
    </source>
</evidence>
<organism evidence="4 5">
    <name type="scientific">Lactobacillus hominis DSM 23910 = CRBIP 24.179</name>
    <dbReference type="NCBI Taxonomy" id="1423758"/>
    <lineage>
        <taxon>Bacteria</taxon>
        <taxon>Bacillati</taxon>
        <taxon>Bacillota</taxon>
        <taxon>Bacilli</taxon>
        <taxon>Lactobacillales</taxon>
        <taxon>Lactobacillaceae</taxon>
        <taxon>Lactobacillus</taxon>
    </lineage>
</organism>
<dbReference type="Proteomes" id="UP000009320">
    <property type="component" value="Unassembled WGS sequence"/>
</dbReference>
<dbReference type="AlphaFoldDB" id="I7IVN2"/>
<feature type="domain" description="Baseplate J-like C-terminal" evidence="3">
    <location>
        <begin position="280"/>
        <end position="381"/>
    </location>
</feature>
<dbReference type="InterPro" id="IPR058530">
    <property type="entry name" value="Baseplate_J-like_C"/>
</dbReference>
<name>I7IVN2_9LACO</name>
<protein>
    <submittedName>
        <fullName evidence="4">Putative tail protein</fullName>
    </submittedName>
</protein>
<reference evidence="4 5" key="1">
    <citation type="submission" date="2012-06" db="EMBL/GenBank/DDBJ databases">
        <title>Draft Genome Sequence of Lactobacillus hominis Strain CRBIP 24.179T, isolated from human intestine.</title>
        <authorList>
            <person name="Cousin S."/>
            <person name="Ma L."/>
            <person name="Bizet C."/>
            <person name="Loux V."/>
            <person name="Bouchier C."/>
            <person name="Clermont D."/>
            <person name="Creno S."/>
        </authorList>
    </citation>
    <scope>NUCLEOTIDE SEQUENCE [LARGE SCALE GENOMIC DNA]</scope>
    <source>
        <strain evidence="5">CRBIP 24.179T</strain>
    </source>
</reference>
<dbReference type="eggNOG" id="COG3299">
    <property type="taxonomic scope" value="Bacteria"/>
</dbReference>
<keyword evidence="5" id="KW-1185">Reference proteome</keyword>
<dbReference type="Pfam" id="PF26079">
    <property type="entry name" value="Baseplate_J_C"/>
    <property type="match status" value="1"/>
</dbReference>
<evidence type="ECO:0000259" key="2">
    <source>
        <dbReference type="Pfam" id="PF26078"/>
    </source>
</evidence>
<evidence type="ECO:0000256" key="1">
    <source>
        <dbReference type="ARBA" id="ARBA00038087"/>
    </source>
</evidence>
<proteinExistence type="inferred from homology"/>
<dbReference type="PANTHER" id="PTHR37829">
    <property type="entry name" value="PHAGE-LIKE ELEMENT PBSX PROTEIN XKDT"/>
    <property type="match status" value="1"/>
</dbReference>
<dbReference type="PATRIC" id="fig|1423758.3.peg.1066"/>
<dbReference type="GeneID" id="82846978"/>
<dbReference type="STRING" id="1423758.FC41_GL001056"/>
<evidence type="ECO:0000313" key="5">
    <source>
        <dbReference type="Proteomes" id="UP000009320"/>
    </source>
</evidence>
<dbReference type="PANTHER" id="PTHR37829:SF3">
    <property type="entry name" value="PROTEIN JAYE-RELATED"/>
    <property type="match status" value="1"/>
</dbReference>